<evidence type="ECO:0000313" key="2">
    <source>
        <dbReference type="Proteomes" id="UP001497700"/>
    </source>
</evidence>
<dbReference type="EMBL" id="MU393441">
    <property type="protein sequence ID" value="KAI4868044.1"/>
    <property type="molecule type" value="Genomic_DNA"/>
</dbReference>
<protein>
    <submittedName>
        <fullName evidence="1">Uncharacterized protein</fullName>
    </submittedName>
</protein>
<accession>A0ACB9Z8E3</accession>
<comment type="caution">
    <text evidence="1">The sequence shown here is derived from an EMBL/GenBank/DDBJ whole genome shotgun (WGS) entry which is preliminary data.</text>
</comment>
<evidence type="ECO:0000313" key="1">
    <source>
        <dbReference type="EMBL" id="KAI4868044.1"/>
    </source>
</evidence>
<organism evidence="1 2">
    <name type="scientific">Hypoxylon rubiginosum</name>
    <dbReference type="NCBI Taxonomy" id="110542"/>
    <lineage>
        <taxon>Eukaryota</taxon>
        <taxon>Fungi</taxon>
        <taxon>Dikarya</taxon>
        <taxon>Ascomycota</taxon>
        <taxon>Pezizomycotina</taxon>
        <taxon>Sordariomycetes</taxon>
        <taxon>Xylariomycetidae</taxon>
        <taxon>Xylariales</taxon>
        <taxon>Hypoxylaceae</taxon>
        <taxon>Hypoxylon</taxon>
    </lineage>
</organism>
<proteinExistence type="predicted"/>
<dbReference type="Proteomes" id="UP001497700">
    <property type="component" value="Unassembled WGS sequence"/>
</dbReference>
<reference evidence="1 2" key="1">
    <citation type="journal article" date="2022" name="New Phytol.">
        <title>Ecological generalism drives hyperdiversity of secondary metabolite gene clusters in xylarialean endophytes.</title>
        <authorList>
            <person name="Franco M.E.E."/>
            <person name="Wisecaver J.H."/>
            <person name="Arnold A.E."/>
            <person name="Ju Y.M."/>
            <person name="Slot J.C."/>
            <person name="Ahrendt S."/>
            <person name="Moore L.P."/>
            <person name="Eastman K.E."/>
            <person name="Scott K."/>
            <person name="Konkel Z."/>
            <person name="Mondo S.J."/>
            <person name="Kuo A."/>
            <person name="Hayes R.D."/>
            <person name="Haridas S."/>
            <person name="Andreopoulos B."/>
            <person name="Riley R."/>
            <person name="LaButti K."/>
            <person name="Pangilinan J."/>
            <person name="Lipzen A."/>
            <person name="Amirebrahimi M."/>
            <person name="Yan J."/>
            <person name="Adam C."/>
            <person name="Keymanesh K."/>
            <person name="Ng V."/>
            <person name="Louie K."/>
            <person name="Northen T."/>
            <person name="Drula E."/>
            <person name="Henrissat B."/>
            <person name="Hsieh H.M."/>
            <person name="Youens-Clark K."/>
            <person name="Lutzoni F."/>
            <person name="Miadlikowska J."/>
            <person name="Eastwood D.C."/>
            <person name="Hamelin R.C."/>
            <person name="Grigoriev I.V."/>
            <person name="U'Ren J.M."/>
        </authorList>
    </citation>
    <scope>NUCLEOTIDE SEQUENCE [LARGE SCALE GENOMIC DNA]</scope>
    <source>
        <strain evidence="1 2">CBS 119005</strain>
    </source>
</reference>
<name>A0ACB9Z8E3_9PEZI</name>
<keyword evidence="2" id="KW-1185">Reference proteome</keyword>
<gene>
    <name evidence="1" type="ORF">F4820DRAFT_411307</name>
</gene>
<sequence>MAAKYVPLNDDASSEEGGIFPGTETDKSFEQRASKNKWYWRHPRSFLIILAFLFFSVVGLAFHALLGGGLGRPKSPIPYIPTETVIFHNNSYFNSPPTPENNAMWMDILGPGMGFVAIQNPSQYGLPKGISDDHNPPDVEVFGISMYHQLHCLMIIRDVFWANVNSKEVDEIEVKHVNHCFDYIRQGIMCAGDMSIEGAAKLAEGESNVDRVNGYGGRHECKNYQSSRDWMDQHLPGKLNPSHSAMGHGHHG</sequence>